<dbReference type="InterPro" id="IPR017938">
    <property type="entry name" value="Riboflavin_synthase-like_b-brl"/>
</dbReference>
<dbReference type="AlphaFoldDB" id="A0A2M8H5A5"/>
<evidence type="ECO:0000256" key="6">
    <source>
        <dbReference type="ARBA" id="ARBA00013950"/>
    </source>
</evidence>
<evidence type="ECO:0000256" key="11">
    <source>
        <dbReference type="PROSITE-ProRule" id="PRU00524"/>
    </source>
</evidence>
<comment type="caution">
    <text evidence="13">The sequence shown here is derived from an EMBL/GenBank/DDBJ whole genome shotgun (WGS) entry which is preliminary data.</text>
</comment>
<evidence type="ECO:0000256" key="7">
    <source>
        <dbReference type="ARBA" id="ARBA00022619"/>
    </source>
</evidence>
<sequence>MFTGIIEAMGTLAALRRQGEDMALTVHAPTLDFSDVKLGDSIATNGVCLTVVALGDKSYTADVSLETLSRTGFADAKVGDPVNLEKALMPTSRLGGHLVSGHVDGIGEVKRKSGSGRAIEYWIEAPADLARYIAEKGSIAVDGISLTVNAVEGTLFRLTIVPHTAQETTIARWKPGHRVNLEVDQIARYLERLMQGKAQDKSTSSLTLEKLAQSGFL</sequence>
<comment type="function">
    <text evidence="2">Catalyzes the dismutation of two molecules of 6,7-dimethyl-8-ribityllumazine, resulting in the formation of riboflavin and 5-amino-6-(D-ribitylamino)uracil.</text>
</comment>
<evidence type="ECO:0000256" key="10">
    <source>
        <dbReference type="NCBIfam" id="TIGR00187"/>
    </source>
</evidence>
<dbReference type="PROSITE" id="PS51177">
    <property type="entry name" value="LUMAZINE_BIND"/>
    <property type="match status" value="2"/>
</dbReference>
<dbReference type="RefSeq" id="WP_100861198.1">
    <property type="nucleotide sequence ID" value="NZ_PGCP01000036.1"/>
</dbReference>
<organism evidence="13 14">
    <name type="scientific">Aeromonas lusitana</name>
    <dbReference type="NCBI Taxonomy" id="931529"/>
    <lineage>
        <taxon>Bacteria</taxon>
        <taxon>Pseudomonadati</taxon>
        <taxon>Pseudomonadota</taxon>
        <taxon>Gammaproteobacteria</taxon>
        <taxon>Aeromonadales</taxon>
        <taxon>Aeromonadaceae</taxon>
        <taxon>Aeromonas</taxon>
    </lineage>
</organism>
<name>A0A2M8H5A5_9GAMM</name>
<evidence type="ECO:0000256" key="4">
    <source>
        <dbReference type="ARBA" id="ARBA00011233"/>
    </source>
</evidence>
<feature type="repeat" description="Lumazine-binding" evidence="11">
    <location>
        <begin position="1"/>
        <end position="97"/>
    </location>
</feature>
<reference evidence="13 14" key="1">
    <citation type="submission" date="2017-11" db="EMBL/GenBank/DDBJ databases">
        <title>Draft genome sequence of environmental isolate Aeromonas lusitania sp. nov. MDC 2473.</title>
        <authorList>
            <person name="Colston S.M."/>
            <person name="Navarro A."/>
            <person name="Martinez-Murcia A.J."/>
            <person name="Graf J."/>
        </authorList>
    </citation>
    <scope>NUCLEOTIDE SEQUENCE [LARGE SCALE GENOMIC DNA]</scope>
    <source>
        <strain evidence="13 14">MDC 2473</strain>
    </source>
</reference>
<protein>
    <recommendedName>
        <fullName evidence="6 10">Riboflavin synthase</fullName>
        <ecNumber evidence="5 10">2.5.1.9</ecNumber>
    </recommendedName>
</protein>
<dbReference type="Proteomes" id="UP000232060">
    <property type="component" value="Unassembled WGS sequence"/>
</dbReference>
<dbReference type="SUPFAM" id="SSF63380">
    <property type="entry name" value="Riboflavin synthase domain-like"/>
    <property type="match status" value="2"/>
</dbReference>
<keyword evidence="9" id="KW-0677">Repeat</keyword>
<evidence type="ECO:0000256" key="8">
    <source>
        <dbReference type="ARBA" id="ARBA00022679"/>
    </source>
</evidence>
<evidence type="ECO:0000259" key="12">
    <source>
        <dbReference type="PROSITE" id="PS51177"/>
    </source>
</evidence>
<comment type="subunit">
    <text evidence="4">Homotrimer.</text>
</comment>
<dbReference type="InterPro" id="IPR026017">
    <property type="entry name" value="Lumazine-bd_dom"/>
</dbReference>
<evidence type="ECO:0000256" key="9">
    <source>
        <dbReference type="ARBA" id="ARBA00022737"/>
    </source>
</evidence>
<evidence type="ECO:0000256" key="2">
    <source>
        <dbReference type="ARBA" id="ARBA00002803"/>
    </source>
</evidence>
<evidence type="ECO:0000313" key="13">
    <source>
        <dbReference type="EMBL" id="PJC91745.1"/>
    </source>
</evidence>
<dbReference type="GO" id="GO:0004746">
    <property type="term" value="F:riboflavin synthase activity"/>
    <property type="evidence" value="ECO:0007669"/>
    <property type="project" value="UniProtKB-UniRule"/>
</dbReference>
<dbReference type="NCBIfam" id="NF009566">
    <property type="entry name" value="PRK13020.1"/>
    <property type="match status" value="1"/>
</dbReference>
<dbReference type="FunFam" id="2.40.30.20:FF:000004">
    <property type="entry name" value="Riboflavin synthase, alpha subunit"/>
    <property type="match status" value="1"/>
</dbReference>
<feature type="domain" description="Lumazine-binding" evidence="12">
    <location>
        <begin position="98"/>
        <end position="194"/>
    </location>
</feature>
<comment type="pathway">
    <text evidence="3">Cofactor biosynthesis; riboflavin biosynthesis; riboflavin from 2-hydroxy-3-oxobutyl phosphate and 5-amino-6-(D-ribitylamino)uracil: step 2/2.</text>
</comment>
<dbReference type="InterPro" id="IPR023366">
    <property type="entry name" value="ATP_synth_asu-like_sf"/>
</dbReference>
<feature type="repeat" description="Lumazine-binding" evidence="11">
    <location>
        <begin position="98"/>
        <end position="194"/>
    </location>
</feature>
<dbReference type="CDD" id="cd00402">
    <property type="entry name" value="Riboflavin_synthase_like"/>
    <property type="match status" value="1"/>
</dbReference>
<dbReference type="NCBIfam" id="TIGR00187">
    <property type="entry name" value="ribE"/>
    <property type="match status" value="1"/>
</dbReference>
<dbReference type="NCBIfam" id="NF006767">
    <property type="entry name" value="PRK09289.1"/>
    <property type="match status" value="1"/>
</dbReference>
<dbReference type="Pfam" id="PF00677">
    <property type="entry name" value="Lum_binding"/>
    <property type="match status" value="2"/>
</dbReference>
<evidence type="ECO:0000256" key="5">
    <source>
        <dbReference type="ARBA" id="ARBA00012827"/>
    </source>
</evidence>
<keyword evidence="8" id="KW-0808">Transferase</keyword>
<dbReference type="FunFam" id="2.40.30.20:FF:000003">
    <property type="entry name" value="Riboflavin synthase, alpha subunit"/>
    <property type="match status" value="1"/>
</dbReference>
<dbReference type="Gene3D" id="2.40.30.20">
    <property type="match status" value="2"/>
</dbReference>
<dbReference type="EMBL" id="PGCP01000036">
    <property type="protein sequence ID" value="PJC91745.1"/>
    <property type="molecule type" value="Genomic_DNA"/>
</dbReference>
<dbReference type="PANTHER" id="PTHR21098">
    <property type="entry name" value="RIBOFLAVIN SYNTHASE ALPHA CHAIN"/>
    <property type="match status" value="1"/>
</dbReference>
<feature type="domain" description="Lumazine-binding" evidence="12">
    <location>
        <begin position="1"/>
        <end position="97"/>
    </location>
</feature>
<dbReference type="PIRSF" id="PIRSF000498">
    <property type="entry name" value="Riboflavin_syn_A"/>
    <property type="match status" value="1"/>
</dbReference>
<gene>
    <name evidence="13" type="ORF">CUC44_17765</name>
</gene>
<dbReference type="PANTHER" id="PTHR21098:SF12">
    <property type="entry name" value="RIBOFLAVIN SYNTHASE"/>
    <property type="match status" value="1"/>
</dbReference>
<keyword evidence="7" id="KW-0686">Riboflavin biosynthesis</keyword>
<keyword evidence="14" id="KW-1185">Reference proteome</keyword>
<evidence type="ECO:0000256" key="3">
    <source>
        <dbReference type="ARBA" id="ARBA00004887"/>
    </source>
</evidence>
<dbReference type="OrthoDB" id="9788537at2"/>
<comment type="catalytic activity">
    <reaction evidence="1">
        <text>2 6,7-dimethyl-8-(1-D-ribityl)lumazine + H(+) = 5-amino-6-(D-ribitylamino)uracil + riboflavin</text>
        <dbReference type="Rhea" id="RHEA:20772"/>
        <dbReference type="ChEBI" id="CHEBI:15378"/>
        <dbReference type="ChEBI" id="CHEBI:15934"/>
        <dbReference type="ChEBI" id="CHEBI:57986"/>
        <dbReference type="ChEBI" id="CHEBI:58201"/>
        <dbReference type="EC" id="2.5.1.9"/>
    </reaction>
</comment>
<proteinExistence type="predicted"/>
<evidence type="ECO:0000256" key="1">
    <source>
        <dbReference type="ARBA" id="ARBA00000968"/>
    </source>
</evidence>
<dbReference type="GO" id="GO:0009231">
    <property type="term" value="P:riboflavin biosynthetic process"/>
    <property type="evidence" value="ECO:0007669"/>
    <property type="project" value="UniProtKB-KW"/>
</dbReference>
<evidence type="ECO:0000313" key="14">
    <source>
        <dbReference type="Proteomes" id="UP000232060"/>
    </source>
</evidence>
<accession>A0A2M8H5A5</accession>
<dbReference type="EC" id="2.5.1.9" evidence="5 10"/>
<dbReference type="InterPro" id="IPR001783">
    <property type="entry name" value="Lumazine-bd"/>
</dbReference>